<keyword evidence="3" id="KW-1185">Reference proteome</keyword>
<gene>
    <name evidence="2" type="ORF">Vbra_6420</name>
</gene>
<proteinExistence type="predicted"/>
<name>A0A0G4H0Y1_VITBC</name>
<dbReference type="VEuPathDB" id="CryptoDB:Vbra_6420"/>
<evidence type="ECO:0000256" key="1">
    <source>
        <dbReference type="SAM" id="MobiDB-lite"/>
    </source>
</evidence>
<feature type="region of interest" description="Disordered" evidence="1">
    <location>
        <begin position="1"/>
        <end position="43"/>
    </location>
</feature>
<dbReference type="AlphaFoldDB" id="A0A0G4H0Y1"/>
<organism evidence="2 3">
    <name type="scientific">Vitrella brassicaformis (strain CCMP3155)</name>
    <dbReference type="NCBI Taxonomy" id="1169540"/>
    <lineage>
        <taxon>Eukaryota</taxon>
        <taxon>Sar</taxon>
        <taxon>Alveolata</taxon>
        <taxon>Colpodellida</taxon>
        <taxon>Vitrellaceae</taxon>
        <taxon>Vitrella</taxon>
    </lineage>
</organism>
<evidence type="ECO:0000313" key="2">
    <source>
        <dbReference type="EMBL" id="CEM37127.1"/>
    </source>
</evidence>
<feature type="compositionally biased region" description="Basic residues" evidence="1">
    <location>
        <begin position="91"/>
        <end position="101"/>
    </location>
</feature>
<protein>
    <submittedName>
        <fullName evidence="2">Uncharacterized protein</fullName>
    </submittedName>
</protein>
<feature type="region of interest" description="Disordered" evidence="1">
    <location>
        <begin position="77"/>
        <end position="112"/>
    </location>
</feature>
<evidence type="ECO:0000313" key="3">
    <source>
        <dbReference type="Proteomes" id="UP000041254"/>
    </source>
</evidence>
<dbReference type="EMBL" id="CDMY01000929">
    <property type="protein sequence ID" value="CEM37127.1"/>
    <property type="molecule type" value="Genomic_DNA"/>
</dbReference>
<dbReference type="InParanoid" id="A0A0G4H0Y1"/>
<dbReference type="Proteomes" id="UP000041254">
    <property type="component" value="Unassembled WGS sequence"/>
</dbReference>
<reference evidence="2 3" key="1">
    <citation type="submission" date="2014-11" db="EMBL/GenBank/DDBJ databases">
        <authorList>
            <person name="Zhu J."/>
            <person name="Qi W."/>
            <person name="Song R."/>
        </authorList>
    </citation>
    <scope>NUCLEOTIDE SEQUENCE [LARGE SCALE GENOMIC DNA]</scope>
</reference>
<sequence length="233" mass="25087">MGPSNKTITCTTGIRRIRTAGVEPPVGSEGGARQQSSSAHDPESAFLKHPLIAMGRPAISVGEPVAPFCVDGDSHGIARSPSRPPCPKQDIRHHKPHRRGDNRRAAAIGHGGGPAGDMGNCVQYIDRDELPEGYEGVRRRDGHALFGGSWDFMADEVEVIRVDGRSLRSLKVIEDSTLDPVKSAALYRFLGLTVANIRLKLIYRASRNGPSYADMLRCVGDARGLVFAIKKGG</sequence>
<accession>A0A0G4H0Y1</accession>